<comment type="similarity">
    <text evidence="2">Belongs to the MGR2 family.</text>
</comment>
<evidence type="ECO:0000313" key="7">
    <source>
        <dbReference type="EMBL" id="KGG51567.1"/>
    </source>
</evidence>
<protein>
    <recommendedName>
        <fullName evidence="9">Reactive oxygen species modulator 1</fullName>
    </recommendedName>
</protein>
<dbReference type="PANTHER" id="PTHR28525">
    <property type="entry name" value="REACTIVE OXYGEN SPECIES MODULATOR 1"/>
    <property type="match status" value="1"/>
</dbReference>
<evidence type="ECO:0000256" key="3">
    <source>
        <dbReference type="ARBA" id="ARBA00022692"/>
    </source>
</evidence>
<dbReference type="VEuPathDB" id="MicrosporidiaDB:DI09_31p180"/>
<proteinExistence type="inferred from homology"/>
<dbReference type="Proteomes" id="UP000029725">
    <property type="component" value="Unassembled WGS sequence"/>
</dbReference>
<evidence type="ECO:0000313" key="8">
    <source>
        <dbReference type="Proteomes" id="UP000029725"/>
    </source>
</evidence>
<dbReference type="PANTHER" id="PTHR28525:SF1">
    <property type="entry name" value="REACTIVE OXYGEN SPECIES MODULATOR 1"/>
    <property type="match status" value="1"/>
</dbReference>
<dbReference type="HOGENOM" id="CLU_142435_2_0_1"/>
<feature type="transmembrane region" description="Helical" evidence="6">
    <location>
        <begin position="12"/>
        <end position="32"/>
    </location>
</feature>
<evidence type="ECO:0008006" key="9">
    <source>
        <dbReference type="Google" id="ProtNLM"/>
    </source>
</evidence>
<evidence type="ECO:0000256" key="4">
    <source>
        <dbReference type="ARBA" id="ARBA00022989"/>
    </source>
</evidence>
<evidence type="ECO:0000256" key="2">
    <source>
        <dbReference type="ARBA" id="ARBA00007839"/>
    </source>
</evidence>
<gene>
    <name evidence="7" type="ORF">DI09_31p180</name>
</gene>
<comment type="subcellular location">
    <subcellularLocation>
        <location evidence="1">Membrane</location>
    </subcellularLocation>
</comment>
<feature type="transmembrane region" description="Helical" evidence="6">
    <location>
        <begin position="44"/>
        <end position="66"/>
    </location>
</feature>
<comment type="caution">
    <text evidence="7">The sequence shown here is derived from an EMBL/GenBank/DDBJ whole genome shotgun (WGS) entry which is preliminary data.</text>
</comment>
<evidence type="ECO:0000256" key="6">
    <source>
        <dbReference type="SAM" id="Phobius"/>
    </source>
</evidence>
<dbReference type="GeneID" id="25259548"/>
<dbReference type="EMBL" id="JMKJ01000244">
    <property type="protein sequence ID" value="KGG51567.1"/>
    <property type="molecule type" value="Genomic_DNA"/>
</dbReference>
<dbReference type="GO" id="GO:0045039">
    <property type="term" value="P:protein insertion into mitochondrial inner membrane"/>
    <property type="evidence" value="ECO:0007669"/>
    <property type="project" value="TreeGrafter"/>
</dbReference>
<dbReference type="Pfam" id="PF10247">
    <property type="entry name" value="Romo1"/>
    <property type="match status" value="1"/>
</dbReference>
<dbReference type="GO" id="GO:0005744">
    <property type="term" value="C:TIM23 mitochondrial import inner membrane translocase complex"/>
    <property type="evidence" value="ECO:0007669"/>
    <property type="project" value="TreeGrafter"/>
</dbReference>
<accession>A0A098VRB0</accession>
<keyword evidence="5 6" id="KW-0472">Membrane</keyword>
<name>A0A098VRB0_9MICR</name>
<dbReference type="AlphaFoldDB" id="A0A098VRB0"/>
<keyword evidence="3 6" id="KW-0812">Transmembrane</keyword>
<sequence>MSECFQRFKLGAMLGGTVGGTMGLLLGSYTVLRHGHGGMGYLRYVAKSALTSGGMFGLFMGIGSVLRCDNGPKPCSSKIVT</sequence>
<dbReference type="SMART" id="SM01378">
    <property type="entry name" value="Romo1"/>
    <property type="match status" value="1"/>
</dbReference>
<dbReference type="OrthoDB" id="5409308at2759"/>
<keyword evidence="8" id="KW-1185">Reference proteome</keyword>
<reference evidence="7 8" key="1">
    <citation type="submission" date="2014-04" db="EMBL/GenBank/DDBJ databases">
        <title>A new species of microsporidia sheds light on the evolution of extreme parasitism.</title>
        <authorList>
            <person name="Haag K.L."/>
            <person name="James T.Y."/>
            <person name="Larsson R."/>
            <person name="Schaer T.M."/>
            <person name="Refardt D."/>
            <person name="Pombert J.-F."/>
            <person name="Ebert D."/>
        </authorList>
    </citation>
    <scope>NUCLEOTIDE SEQUENCE [LARGE SCALE GENOMIC DNA]</scope>
    <source>
        <strain evidence="7 8">UGP3</strain>
        <tissue evidence="7">Spores</tissue>
    </source>
</reference>
<evidence type="ECO:0000256" key="5">
    <source>
        <dbReference type="ARBA" id="ARBA00023136"/>
    </source>
</evidence>
<evidence type="ECO:0000256" key="1">
    <source>
        <dbReference type="ARBA" id="ARBA00004370"/>
    </source>
</evidence>
<dbReference type="GO" id="GO:0030150">
    <property type="term" value="P:protein import into mitochondrial matrix"/>
    <property type="evidence" value="ECO:0007669"/>
    <property type="project" value="TreeGrafter"/>
</dbReference>
<keyword evidence="4 6" id="KW-1133">Transmembrane helix</keyword>
<organism evidence="7 8">
    <name type="scientific">Mitosporidium daphniae</name>
    <dbReference type="NCBI Taxonomy" id="1485682"/>
    <lineage>
        <taxon>Eukaryota</taxon>
        <taxon>Fungi</taxon>
        <taxon>Fungi incertae sedis</taxon>
        <taxon>Microsporidia</taxon>
        <taxon>Mitosporidium</taxon>
    </lineage>
</organism>
<dbReference type="RefSeq" id="XP_013237994.1">
    <property type="nucleotide sequence ID" value="XM_013382540.1"/>
</dbReference>
<dbReference type="InterPro" id="IPR018450">
    <property type="entry name" value="Romo1/Mgr2"/>
</dbReference>